<comment type="caution">
    <text evidence="2">The sequence shown here is derived from an EMBL/GenBank/DDBJ whole genome shotgun (WGS) entry which is preliminary data.</text>
</comment>
<name>A0ABN1ZT76_9ACTN</name>
<dbReference type="InterPro" id="IPR050471">
    <property type="entry name" value="AB_hydrolase"/>
</dbReference>
<organism evidence="2 3">
    <name type="scientific">Dactylosporangium maewongense</name>
    <dbReference type="NCBI Taxonomy" id="634393"/>
    <lineage>
        <taxon>Bacteria</taxon>
        <taxon>Bacillati</taxon>
        <taxon>Actinomycetota</taxon>
        <taxon>Actinomycetes</taxon>
        <taxon>Micromonosporales</taxon>
        <taxon>Micromonosporaceae</taxon>
        <taxon>Dactylosporangium</taxon>
    </lineage>
</organism>
<dbReference type="GO" id="GO:0016787">
    <property type="term" value="F:hydrolase activity"/>
    <property type="evidence" value="ECO:0007669"/>
    <property type="project" value="UniProtKB-KW"/>
</dbReference>
<feature type="domain" description="AB hydrolase-1" evidence="1">
    <location>
        <begin position="21"/>
        <end position="252"/>
    </location>
</feature>
<keyword evidence="2" id="KW-0378">Hydrolase</keyword>
<evidence type="ECO:0000313" key="2">
    <source>
        <dbReference type="EMBL" id="GAA1503860.1"/>
    </source>
</evidence>
<gene>
    <name evidence="2" type="ORF">GCM10009827_016300</name>
</gene>
<dbReference type="EMBL" id="BAAAQD010000002">
    <property type="protein sequence ID" value="GAA1503860.1"/>
    <property type="molecule type" value="Genomic_DNA"/>
</dbReference>
<dbReference type="Gene3D" id="3.40.50.1820">
    <property type="entry name" value="alpha/beta hydrolase"/>
    <property type="match status" value="1"/>
</dbReference>
<accession>A0ABN1ZT76</accession>
<dbReference type="RefSeq" id="WP_344501159.1">
    <property type="nucleotide sequence ID" value="NZ_BAAAQD010000002.1"/>
</dbReference>
<dbReference type="PANTHER" id="PTHR43433:SF5">
    <property type="entry name" value="AB HYDROLASE-1 DOMAIN-CONTAINING PROTEIN"/>
    <property type="match status" value="1"/>
</dbReference>
<dbReference type="Pfam" id="PF12697">
    <property type="entry name" value="Abhydrolase_6"/>
    <property type="match status" value="1"/>
</dbReference>
<dbReference type="InterPro" id="IPR000073">
    <property type="entry name" value="AB_hydrolase_1"/>
</dbReference>
<sequence>MFIDVEDGYLHAQIRGEGPDVVLLNAGAADLRMWDSTVPWLAGFARVITFDHRDMGLSSHATRPYSELDDLAAVLDAFAVDAAVLVGVSDGARRALAFAHRYPQRVRHVVAAGGAFGDFPDPSPAESAAYAVMREHFAGITGEADIHAYAARDIGAWGAALDEPDRRLMVGLQVANTYWIRLPESLGTELDPPVKHRLHEITTPVSVVVGGHDFVATQLWAERIASRTPGATLTVIPRADHFPMLSAPDPFRRIVAAAVGGR</sequence>
<protein>
    <submittedName>
        <fullName evidence="2">Alpha/beta fold hydrolase</fullName>
    </submittedName>
</protein>
<evidence type="ECO:0000313" key="3">
    <source>
        <dbReference type="Proteomes" id="UP001501470"/>
    </source>
</evidence>
<evidence type="ECO:0000259" key="1">
    <source>
        <dbReference type="Pfam" id="PF12697"/>
    </source>
</evidence>
<dbReference type="InterPro" id="IPR029058">
    <property type="entry name" value="AB_hydrolase_fold"/>
</dbReference>
<keyword evidence="3" id="KW-1185">Reference proteome</keyword>
<dbReference type="Proteomes" id="UP001501470">
    <property type="component" value="Unassembled WGS sequence"/>
</dbReference>
<reference evidence="2 3" key="1">
    <citation type="journal article" date="2019" name="Int. J. Syst. Evol. Microbiol.">
        <title>The Global Catalogue of Microorganisms (GCM) 10K type strain sequencing project: providing services to taxonomists for standard genome sequencing and annotation.</title>
        <authorList>
            <consortium name="The Broad Institute Genomics Platform"/>
            <consortium name="The Broad Institute Genome Sequencing Center for Infectious Disease"/>
            <person name="Wu L."/>
            <person name="Ma J."/>
        </authorList>
    </citation>
    <scope>NUCLEOTIDE SEQUENCE [LARGE SCALE GENOMIC DNA]</scope>
    <source>
        <strain evidence="2 3">JCM 15933</strain>
    </source>
</reference>
<dbReference type="PANTHER" id="PTHR43433">
    <property type="entry name" value="HYDROLASE, ALPHA/BETA FOLD FAMILY PROTEIN"/>
    <property type="match status" value="1"/>
</dbReference>
<proteinExistence type="predicted"/>
<dbReference type="SUPFAM" id="SSF53474">
    <property type="entry name" value="alpha/beta-Hydrolases"/>
    <property type="match status" value="1"/>
</dbReference>